<dbReference type="SMART" id="SM00382">
    <property type="entry name" value="AAA"/>
    <property type="match status" value="1"/>
</dbReference>
<dbReference type="InterPro" id="IPR003593">
    <property type="entry name" value="AAA+_ATPase"/>
</dbReference>
<name>A0A518EP13_9BACT</name>
<feature type="domain" description="ABC transporter" evidence="10">
    <location>
        <begin position="354"/>
        <end position="591"/>
    </location>
</feature>
<organism evidence="12 13">
    <name type="scientific">Saltatorellus ferox</name>
    <dbReference type="NCBI Taxonomy" id="2528018"/>
    <lineage>
        <taxon>Bacteria</taxon>
        <taxon>Pseudomonadati</taxon>
        <taxon>Planctomycetota</taxon>
        <taxon>Planctomycetia</taxon>
        <taxon>Planctomycetia incertae sedis</taxon>
        <taxon>Saltatorellus</taxon>
    </lineage>
</organism>
<dbReference type="PROSITE" id="PS50893">
    <property type="entry name" value="ABC_TRANSPORTER_2"/>
    <property type="match status" value="1"/>
</dbReference>
<dbReference type="GO" id="GO:0005886">
    <property type="term" value="C:plasma membrane"/>
    <property type="evidence" value="ECO:0007669"/>
    <property type="project" value="UniProtKB-SubCell"/>
</dbReference>
<evidence type="ECO:0000313" key="12">
    <source>
        <dbReference type="EMBL" id="QDV05830.1"/>
    </source>
</evidence>
<dbReference type="InterPro" id="IPR017871">
    <property type="entry name" value="ABC_transporter-like_CS"/>
</dbReference>
<dbReference type="Gene3D" id="3.40.50.300">
    <property type="entry name" value="P-loop containing nucleotide triphosphate hydrolases"/>
    <property type="match status" value="1"/>
</dbReference>
<reference evidence="12 13" key="1">
    <citation type="submission" date="2019-02" db="EMBL/GenBank/DDBJ databases">
        <title>Deep-cultivation of Planctomycetes and their phenomic and genomic characterization uncovers novel biology.</title>
        <authorList>
            <person name="Wiegand S."/>
            <person name="Jogler M."/>
            <person name="Boedeker C."/>
            <person name="Pinto D."/>
            <person name="Vollmers J."/>
            <person name="Rivas-Marin E."/>
            <person name="Kohn T."/>
            <person name="Peeters S.H."/>
            <person name="Heuer A."/>
            <person name="Rast P."/>
            <person name="Oberbeckmann S."/>
            <person name="Bunk B."/>
            <person name="Jeske O."/>
            <person name="Meyerdierks A."/>
            <person name="Storesund J.E."/>
            <person name="Kallscheuer N."/>
            <person name="Luecker S."/>
            <person name="Lage O.M."/>
            <person name="Pohl T."/>
            <person name="Merkel B.J."/>
            <person name="Hornburger P."/>
            <person name="Mueller R.-W."/>
            <person name="Bruemmer F."/>
            <person name="Labrenz M."/>
            <person name="Spormann A.M."/>
            <person name="Op den Camp H."/>
            <person name="Overmann J."/>
            <person name="Amann R."/>
            <person name="Jetten M.S.M."/>
            <person name="Mascher T."/>
            <person name="Medema M.H."/>
            <person name="Devos D.P."/>
            <person name="Kaster A.-K."/>
            <person name="Ovreas L."/>
            <person name="Rohde M."/>
            <person name="Galperin M.Y."/>
            <person name="Jogler C."/>
        </authorList>
    </citation>
    <scope>NUCLEOTIDE SEQUENCE [LARGE SCALE GENOMIC DNA]</scope>
    <source>
        <strain evidence="12 13">Poly30</strain>
    </source>
</reference>
<evidence type="ECO:0000256" key="9">
    <source>
        <dbReference type="SAM" id="Phobius"/>
    </source>
</evidence>
<dbReference type="Proteomes" id="UP000320390">
    <property type="component" value="Chromosome"/>
</dbReference>
<evidence type="ECO:0000256" key="7">
    <source>
        <dbReference type="ARBA" id="ARBA00022989"/>
    </source>
</evidence>
<evidence type="ECO:0000256" key="2">
    <source>
        <dbReference type="ARBA" id="ARBA00022448"/>
    </source>
</evidence>
<evidence type="ECO:0000256" key="8">
    <source>
        <dbReference type="ARBA" id="ARBA00023136"/>
    </source>
</evidence>
<evidence type="ECO:0000256" key="5">
    <source>
        <dbReference type="ARBA" id="ARBA00022741"/>
    </source>
</evidence>
<dbReference type="AlphaFoldDB" id="A0A518EP13"/>
<dbReference type="InterPro" id="IPR027417">
    <property type="entry name" value="P-loop_NTPase"/>
</dbReference>
<evidence type="ECO:0000256" key="1">
    <source>
        <dbReference type="ARBA" id="ARBA00004651"/>
    </source>
</evidence>
<feature type="transmembrane region" description="Helical" evidence="9">
    <location>
        <begin position="20"/>
        <end position="43"/>
    </location>
</feature>
<keyword evidence="13" id="KW-1185">Reference proteome</keyword>
<dbReference type="PROSITE" id="PS50929">
    <property type="entry name" value="ABC_TM1F"/>
    <property type="match status" value="1"/>
</dbReference>
<evidence type="ECO:0000259" key="11">
    <source>
        <dbReference type="PROSITE" id="PS50929"/>
    </source>
</evidence>
<sequence>MKQPPIARVLRPLARAHRGLVAALLGVGALASLCEGMGISLFLPLLHSMDPAGFEEGTGGALGRVFHRVFEGVPEGARMQVVLGAMFALLAAKAGLNAASGLLFARLDARLVNELRQRVMDQALRVRLGFIERQRTGDMVALVQNQTWETSGALATLIGIVIRLATITVFGLALLSISWRMTLTVAAALLVISWIVRQIGRRVDRLSEDGLREWNTLSQRCIEVLRGQRTARAFGREDHERAAFAASSTSTSQAYWRVERIRALVNPTSELMVAALLAGVLLLSVSDPGKLPAVLTFMFILFRLQPQVQRLDTDRVNLAASAPAVRTVTGFLHEADKPYLPEGTRPFRGLEDSISLHDVSYRYDGQADKDSALRGVTARIPANRTTAIVGPSGSGKSTLTYLLMRFADPLEGTIHLDGIGLAEFELATWRAGIALVSQDAHVFHATVADNIRYGRPDASDAAVREAARKAHAHEFIESLPAGYDTPLGEEGIQLSGGQRQRIALARALIRDARILVLDEATNALDAIAENVIQDALAELAGHYTMIVIAHRLATIEQADHVLVLDRGILVQQGERGRLLAEEGLFSQLHELQPGRTP</sequence>
<dbReference type="EMBL" id="CP036434">
    <property type="protein sequence ID" value="QDV05830.1"/>
    <property type="molecule type" value="Genomic_DNA"/>
</dbReference>
<proteinExistence type="predicted"/>
<dbReference type="InterPro" id="IPR039421">
    <property type="entry name" value="Type_1_exporter"/>
</dbReference>
<feature type="transmembrane region" description="Helical" evidence="9">
    <location>
        <begin position="152"/>
        <end position="173"/>
    </location>
</feature>
<evidence type="ECO:0000259" key="10">
    <source>
        <dbReference type="PROSITE" id="PS50893"/>
    </source>
</evidence>
<evidence type="ECO:0000256" key="4">
    <source>
        <dbReference type="ARBA" id="ARBA00022692"/>
    </source>
</evidence>
<dbReference type="GO" id="GO:0016887">
    <property type="term" value="F:ATP hydrolysis activity"/>
    <property type="evidence" value="ECO:0007669"/>
    <property type="project" value="InterPro"/>
</dbReference>
<dbReference type="Gene3D" id="1.20.1560.10">
    <property type="entry name" value="ABC transporter type 1, transmembrane domain"/>
    <property type="match status" value="1"/>
</dbReference>
<evidence type="ECO:0000256" key="3">
    <source>
        <dbReference type="ARBA" id="ARBA00022475"/>
    </source>
</evidence>
<comment type="subcellular location">
    <subcellularLocation>
        <location evidence="1">Cell membrane</location>
        <topology evidence="1">Multi-pass membrane protein</topology>
    </subcellularLocation>
</comment>
<dbReference type="PANTHER" id="PTHR24221">
    <property type="entry name" value="ATP-BINDING CASSETTE SUB-FAMILY B"/>
    <property type="match status" value="1"/>
</dbReference>
<keyword evidence="8 9" id="KW-0472">Membrane</keyword>
<gene>
    <name evidence="12" type="primary">hepA</name>
    <name evidence="12" type="ORF">Poly30_13330</name>
</gene>
<dbReference type="InterPro" id="IPR036640">
    <property type="entry name" value="ABC1_TM_sf"/>
</dbReference>
<dbReference type="Pfam" id="PF00664">
    <property type="entry name" value="ABC_membrane"/>
    <property type="match status" value="1"/>
</dbReference>
<dbReference type="FunFam" id="3.40.50.300:FF:000221">
    <property type="entry name" value="Multidrug ABC transporter ATP-binding protein"/>
    <property type="match status" value="1"/>
</dbReference>
<dbReference type="InterPro" id="IPR011527">
    <property type="entry name" value="ABC1_TM_dom"/>
</dbReference>
<keyword evidence="6 12" id="KW-0067">ATP-binding</keyword>
<protein>
    <submittedName>
        <fullName evidence="12">Heterocyst differentiation ATP-binding protein HepA</fullName>
    </submittedName>
</protein>
<dbReference type="PROSITE" id="PS00211">
    <property type="entry name" value="ABC_TRANSPORTER_1"/>
    <property type="match status" value="1"/>
</dbReference>
<dbReference type="GO" id="GO:0034040">
    <property type="term" value="F:ATPase-coupled lipid transmembrane transporter activity"/>
    <property type="evidence" value="ECO:0007669"/>
    <property type="project" value="TreeGrafter"/>
</dbReference>
<keyword evidence="3" id="KW-1003">Cell membrane</keyword>
<feature type="transmembrane region" description="Helical" evidence="9">
    <location>
        <begin position="179"/>
        <end position="196"/>
    </location>
</feature>
<dbReference type="PANTHER" id="PTHR24221:SF654">
    <property type="entry name" value="ATP-BINDING CASSETTE SUB-FAMILY B MEMBER 6"/>
    <property type="match status" value="1"/>
</dbReference>
<dbReference type="SUPFAM" id="SSF90123">
    <property type="entry name" value="ABC transporter transmembrane region"/>
    <property type="match status" value="1"/>
</dbReference>
<evidence type="ECO:0000313" key="13">
    <source>
        <dbReference type="Proteomes" id="UP000320390"/>
    </source>
</evidence>
<dbReference type="SUPFAM" id="SSF52540">
    <property type="entry name" value="P-loop containing nucleoside triphosphate hydrolases"/>
    <property type="match status" value="1"/>
</dbReference>
<dbReference type="GO" id="GO:0005524">
    <property type="term" value="F:ATP binding"/>
    <property type="evidence" value="ECO:0007669"/>
    <property type="project" value="UniProtKB-KW"/>
</dbReference>
<dbReference type="GO" id="GO:0140359">
    <property type="term" value="F:ABC-type transporter activity"/>
    <property type="evidence" value="ECO:0007669"/>
    <property type="project" value="InterPro"/>
</dbReference>
<evidence type="ECO:0000256" key="6">
    <source>
        <dbReference type="ARBA" id="ARBA00022840"/>
    </source>
</evidence>
<dbReference type="Pfam" id="PF00005">
    <property type="entry name" value="ABC_tran"/>
    <property type="match status" value="1"/>
</dbReference>
<keyword evidence="4 9" id="KW-0812">Transmembrane</keyword>
<keyword evidence="2" id="KW-0813">Transport</keyword>
<feature type="transmembrane region" description="Helical" evidence="9">
    <location>
        <begin position="263"/>
        <end position="283"/>
    </location>
</feature>
<dbReference type="InterPro" id="IPR003439">
    <property type="entry name" value="ABC_transporter-like_ATP-bd"/>
</dbReference>
<keyword evidence="7 9" id="KW-1133">Transmembrane helix</keyword>
<dbReference type="OrthoDB" id="9762778at2"/>
<accession>A0A518EP13</accession>
<keyword evidence="5" id="KW-0547">Nucleotide-binding</keyword>
<feature type="domain" description="ABC transmembrane type-1" evidence="11">
    <location>
        <begin position="62"/>
        <end position="311"/>
    </location>
</feature>
<feature type="transmembrane region" description="Helical" evidence="9">
    <location>
        <begin position="81"/>
        <end position="105"/>
    </location>
</feature>